<dbReference type="GO" id="GO:0005829">
    <property type="term" value="C:cytosol"/>
    <property type="evidence" value="ECO:0007669"/>
    <property type="project" value="TreeGrafter"/>
</dbReference>
<dbReference type="InterPro" id="IPR001789">
    <property type="entry name" value="Sig_transdc_resp-reg_receiver"/>
</dbReference>
<evidence type="ECO:0000313" key="4">
    <source>
        <dbReference type="EMBL" id="VAW47271.1"/>
    </source>
</evidence>
<protein>
    <submittedName>
        <fullName evidence="4">Response regulator in two-component regulatory system with PhoQ</fullName>
    </submittedName>
</protein>
<dbReference type="GO" id="GO:0032993">
    <property type="term" value="C:protein-DNA complex"/>
    <property type="evidence" value="ECO:0007669"/>
    <property type="project" value="TreeGrafter"/>
</dbReference>
<dbReference type="AlphaFoldDB" id="A0A3B0VW28"/>
<dbReference type="PANTHER" id="PTHR48111">
    <property type="entry name" value="REGULATOR OF RPOS"/>
    <property type="match status" value="1"/>
</dbReference>
<dbReference type="SUPFAM" id="SSF52172">
    <property type="entry name" value="CheY-like"/>
    <property type="match status" value="1"/>
</dbReference>
<dbReference type="InterPro" id="IPR036388">
    <property type="entry name" value="WH-like_DNA-bd_sf"/>
</dbReference>
<dbReference type="Gene3D" id="1.10.10.10">
    <property type="entry name" value="Winged helix-like DNA-binding domain superfamily/Winged helix DNA-binding domain"/>
    <property type="match status" value="1"/>
</dbReference>
<dbReference type="SMART" id="SM00862">
    <property type="entry name" value="Trans_reg_C"/>
    <property type="match status" value="1"/>
</dbReference>
<name>A0A3B0VW28_9ZZZZ</name>
<dbReference type="GO" id="GO:0000976">
    <property type="term" value="F:transcription cis-regulatory region binding"/>
    <property type="evidence" value="ECO:0007669"/>
    <property type="project" value="TreeGrafter"/>
</dbReference>
<keyword evidence="1" id="KW-0238">DNA-binding</keyword>
<dbReference type="InterPro" id="IPR016032">
    <property type="entry name" value="Sig_transdc_resp-reg_C-effctor"/>
</dbReference>
<evidence type="ECO:0000259" key="3">
    <source>
        <dbReference type="PROSITE" id="PS51755"/>
    </source>
</evidence>
<dbReference type="PANTHER" id="PTHR48111:SF37">
    <property type="entry name" value="RESPONSE REGULATOR PROTEIN CARR"/>
    <property type="match status" value="1"/>
</dbReference>
<dbReference type="Pfam" id="PF00486">
    <property type="entry name" value="Trans_reg_C"/>
    <property type="match status" value="1"/>
</dbReference>
<sequence>MKLLLIEDEPLLVETIQTRLAKRHYLVDVALDGEEAEYALKEFSYDLILLDLGLPKRPGLIILEALRKGEFLQNTQTPVLILTARNSWQERVEGLKKGADDYLGKPFHYEELLARIEALLRRKHAGSNTLSVANVVLNLETKQLHTSEQTYNLTLTEFRLAYVFLSNPDKVFSKEALLARISDQHYDRESNVIEVYIRKLRKMMGKQAIETLRGLGYRFFGEQHDR</sequence>
<dbReference type="Gene3D" id="3.40.50.2300">
    <property type="match status" value="1"/>
</dbReference>
<dbReference type="PROSITE" id="PS51755">
    <property type="entry name" value="OMPR_PHOB"/>
    <property type="match status" value="1"/>
</dbReference>
<dbReference type="InterPro" id="IPR039420">
    <property type="entry name" value="WalR-like"/>
</dbReference>
<proteinExistence type="predicted"/>
<dbReference type="SMART" id="SM00448">
    <property type="entry name" value="REC"/>
    <property type="match status" value="1"/>
</dbReference>
<dbReference type="InterPro" id="IPR011006">
    <property type="entry name" value="CheY-like_superfamily"/>
</dbReference>
<dbReference type="GO" id="GO:0000156">
    <property type="term" value="F:phosphorelay response regulator activity"/>
    <property type="evidence" value="ECO:0007669"/>
    <property type="project" value="TreeGrafter"/>
</dbReference>
<dbReference type="EMBL" id="UOFC01000133">
    <property type="protein sequence ID" value="VAW47271.1"/>
    <property type="molecule type" value="Genomic_DNA"/>
</dbReference>
<dbReference type="CDD" id="cd00383">
    <property type="entry name" value="trans_reg_C"/>
    <property type="match status" value="1"/>
</dbReference>
<evidence type="ECO:0000259" key="2">
    <source>
        <dbReference type="PROSITE" id="PS50110"/>
    </source>
</evidence>
<dbReference type="GO" id="GO:0006355">
    <property type="term" value="P:regulation of DNA-templated transcription"/>
    <property type="evidence" value="ECO:0007669"/>
    <property type="project" value="InterPro"/>
</dbReference>
<evidence type="ECO:0000256" key="1">
    <source>
        <dbReference type="ARBA" id="ARBA00023125"/>
    </source>
</evidence>
<dbReference type="PROSITE" id="PS50110">
    <property type="entry name" value="RESPONSE_REGULATORY"/>
    <property type="match status" value="1"/>
</dbReference>
<feature type="domain" description="Response regulatory" evidence="2">
    <location>
        <begin position="2"/>
        <end position="120"/>
    </location>
</feature>
<gene>
    <name evidence="4" type="ORF">MNBD_GAMMA03-1066</name>
</gene>
<dbReference type="SUPFAM" id="SSF46894">
    <property type="entry name" value="C-terminal effector domain of the bipartite response regulators"/>
    <property type="match status" value="1"/>
</dbReference>
<feature type="domain" description="OmpR/PhoB-type" evidence="3">
    <location>
        <begin position="127"/>
        <end position="221"/>
    </location>
</feature>
<accession>A0A3B0VW28</accession>
<reference evidence="4" key="1">
    <citation type="submission" date="2018-06" db="EMBL/GenBank/DDBJ databases">
        <authorList>
            <person name="Zhirakovskaya E."/>
        </authorList>
    </citation>
    <scope>NUCLEOTIDE SEQUENCE</scope>
</reference>
<organism evidence="4">
    <name type="scientific">hydrothermal vent metagenome</name>
    <dbReference type="NCBI Taxonomy" id="652676"/>
    <lineage>
        <taxon>unclassified sequences</taxon>
        <taxon>metagenomes</taxon>
        <taxon>ecological metagenomes</taxon>
    </lineage>
</organism>
<dbReference type="Pfam" id="PF00072">
    <property type="entry name" value="Response_reg"/>
    <property type="match status" value="1"/>
</dbReference>
<dbReference type="Gene3D" id="6.10.250.690">
    <property type="match status" value="1"/>
</dbReference>
<dbReference type="InterPro" id="IPR001867">
    <property type="entry name" value="OmpR/PhoB-type_DNA-bd"/>
</dbReference>